<keyword evidence="3" id="KW-1185">Reference proteome</keyword>
<feature type="domain" description="DDE-1" evidence="1">
    <location>
        <begin position="36"/>
        <end position="135"/>
    </location>
</feature>
<dbReference type="InterPro" id="IPR004875">
    <property type="entry name" value="DDE_SF_endonuclease_dom"/>
</dbReference>
<dbReference type="GO" id="GO:0003676">
    <property type="term" value="F:nucleic acid binding"/>
    <property type="evidence" value="ECO:0007669"/>
    <property type="project" value="InterPro"/>
</dbReference>
<dbReference type="Pfam" id="PF03184">
    <property type="entry name" value="DDE_1"/>
    <property type="match status" value="1"/>
</dbReference>
<name>A0AAV0Y6I6_9HEMI</name>
<evidence type="ECO:0000313" key="2">
    <source>
        <dbReference type="EMBL" id="CAI6376559.1"/>
    </source>
</evidence>
<proteinExistence type="predicted"/>
<protein>
    <recommendedName>
        <fullName evidence="1">DDE-1 domain-containing protein</fullName>
    </recommendedName>
</protein>
<dbReference type="AlphaFoldDB" id="A0AAV0Y6I6"/>
<evidence type="ECO:0000313" key="3">
    <source>
        <dbReference type="Proteomes" id="UP001160148"/>
    </source>
</evidence>
<accession>A0AAV0Y6I6</accession>
<comment type="caution">
    <text evidence="2">The sequence shown here is derived from an EMBL/GenBank/DDBJ whole genome shotgun (WGS) entry which is preliminary data.</text>
</comment>
<organism evidence="2 3">
    <name type="scientific">Macrosiphum euphorbiae</name>
    <name type="common">potato aphid</name>
    <dbReference type="NCBI Taxonomy" id="13131"/>
    <lineage>
        <taxon>Eukaryota</taxon>
        <taxon>Metazoa</taxon>
        <taxon>Ecdysozoa</taxon>
        <taxon>Arthropoda</taxon>
        <taxon>Hexapoda</taxon>
        <taxon>Insecta</taxon>
        <taxon>Pterygota</taxon>
        <taxon>Neoptera</taxon>
        <taxon>Paraneoptera</taxon>
        <taxon>Hemiptera</taxon>
        <taxon>Sternorrhyncha</taxon>
        <taxon>Aphidomorpha</taxon>
        <taxon>Aphidoidea</taxon>
        <taxon>Aphididae</taxon>
        <taxon>Macrosiphini</taxon>
        <taxon>Macrosiphum</taxon>
    </lineage>
</organism>
<evidence type="ECO:0000259" key="1">
    <source>
        <dbReference type="Pfam" id="PF03184"/>
    </source>
</evidence>
<reference evidence="2 3" key="1">
    <citation type="submission" date="2023-01" db="EMBL/GenBank/DDBJ databases">
        <authorList>
            <person name="Whitehead M."/>
        </authorList>
    </citation>
    <scope>NUCLEOTIDE SEQUENCE [LARGE SCALE GENOMIC DNA]</scope>
</reference>
<gene>
    <name evidence="2" type="ORF">MEUPH1_LOCUS29913</name>
</gene>
<sequence length="390" mass="43812">MDESALTTVQKPSKIFAQKGKKQVGVLTSAERGQYVTVVCCIGSSGQCVPPALIFPRKTFNANLYDGAPPGTFKMYQDTGYMTGELFIEWMNHFIRNVNSSIEEKVLLLLDGHSSHKTVEALELAKKSGAVYFVYLLIAHTDFNLWMLANIGRTVGLYQISNIFGRAYVKTVTMKNMLSSFQACGLNPYNPDIFPDHLFAPNIDTNFQTSSSLLSPMPSCFNTETNLNTENISQIIRTISPLPSCSFTGPRKSNKNRSTGTQVLTKSPLIKQLKEKQNEKKAKELKKSMKIKSKNTHAVIKNPPIKNTKKKQEEKVIRKSKRPVNRKLFLDLPTEKGDGVQSESDDDNDEEEVACLYCNDLYKPNLMRHEYVVISVKNGRTQPVQVLVLE</sequence>
<dbReference type="EMBL" id="CARXXK010001503">
    <property type="protein sequence ID" value="CAI6376559.1"/>
    <property type="molecule type" value="Genomic_DNA"/>
</dbReference>
<dbReference type="Proteomes" id="UP001160148">
    <property type="component" value="Unassembled WGS sequence"/>
</dbReference>